<dbReference type="EMBL" id="BAAARV010000067">
    <property type="protein sequence ID" value="GAA2369007.1"/>
    <property type="molecule type" value="Genomic_DNA"/>
</dbReference>
<dbReference type="SUPFAM" id="SSF52833">
    <property type="entry name" value="Thioredoxin-like"/>
    <property type="match status" value="1"/>
</dbReference>
<dbReference type="Gene3D" id="3.40.30.10">
    <property type="entry name" value="Glutaredoxin"/>
    <property type="match status" value="1"/>
</dbReference>
<dbReference type="InterPro" id="IPR017937">
    <property type="entry name" value="Thioredoxin_CS"/>
</dbReference>
<dbReference type="Pfam" id="PF00578">
    <property type="entry name" value="AhpC-TSA"/>
    <property type="match status" value="1"/>
</dbReference>
<evidence type="ECO:0000313" key="8">
    <source>
        <dbReference type="EMBL" id="GAA2369007.1"/>
    </source>
</evidence>
<proteinExistence type="predicted"/>
<dbReference type="PROSITE" id="PS51352">
    <property type="entry name" value="THIOREDOXIN_2"/>
    <property type="match status" value="1"/>
</dbReference>
<dbReference type="InterPro" id="IPR050553">
    <property type="entry name" value="Thioredoxin_ResA/DsbE_sf"/>
</dbReference>
<reference evidence="9" key="1">
    <citation type="journal article" date="2019" name="Int. J. Syst. Evol. Microbiol.">
        <title>The Global Catalogue of Microorganisms (GCM) 10K type strain sequencing project: providing services to taxonomists for standard genome sequencing and annotation.</title>
        <authorList>
            <consortium name="The Broad Institute Genomics Platform"/>
            <consortium name="The Broad Institute Genome Sequencing Center for Infectious Disease"/>
            <person name="Wu L."/>
            <person name="Ma J."/>
        </authorList>
    </citation>
    <scope>NUCLEOTIDE SEQUENCE [LARGE SCALE GENOMIC DNA]</scope>
    <source>
        <strain evidence="9">JCM 3272</strain>
    </source>
</reference>
<accession>A0ABP5U5A4</accession>
<keyword evidence="3" id="KW-0812">Transmembrane</keyword>
<evidence type="ECO:0000256" key="3">
    <source>
        <dbReference type="ARBA" id="ARBA00022968"/>
    </source>
</evidence>
<evidence type="ECO:0000256" key="2">
    <source>
        <dbReference type="ARBA" id="ARBA00022748"/>
    </source>
</evidence>
<sequence>MRRVKLVAALLLALTLFTTTACTSSAPKNALGSRKIAAADRVAAPAISGDLMDGSGKFELAQHKGQVVVVNFWASYCAPCRTEAPELEKVLSATKAQGVTFIGVNVHDQRDPANAYLADIKPSYGSIFDPSAALALEFDVPPNSIPATLVIDRSGRIAAVLRSEVDQALLEPVVRDLLAEQA</sequence>
<dbReference type="InterPro" id="IPR000866">
    <property type="entry name" value="AhpC/TSA"/>
</dbReference>
<evidence type="ECO:0000256" key="5">
    <source>
        <dbReference type="ARBA" id="ARBA00023284"/>
    </source>
</evidence>
<dbReference type="CDD" id="cd02966">
    <property type="entry name" value="TlpA_like_family"/>
    <property type="match status" value="1"/>
</dbReference>
<evidence type="ECO:0000313" key="9">
    <source>
        <dbReference type="Proteomes" id="UP001501444"/>
    </source>
</evidence>
<comment type="subcellular location">
    <subcellularLocation>
        <location evidence="1">Cell envelope</location>
    </subcellularLocation>
</comment>
<dbReference type="PROSITE" id="PS51257">
    <property type="entry name" value="PROKAR_LIPOPROTEIN"/>
    <property type="match status" value="1"/>
</dbReference>
<dbReference type="Proteomes" id="UP001501444">
    <property type="component" value="Unassembled WGS sequence"/>
</dbReference>
<keyword evidence="3" id="KW-0735">Signal-anchor</keyword>
<dbReference type="RefSeq" id="WP_425553778.1">
    <property type="nucleotide sequence ID" value="NZ_BAAARV010000067.1"/>
</dbReference>
<keyword evidence="2" id="KW-0201">Cytochrome c-type biogenesis</keyword>
<dbReference type="InterPro" id="IPR013766">
    <property type="entry name" value="Thioredoxin_domain"/>
</dbReference>
<protein>
    <recommendedName>
        <fullName evidence="7">Thioredoxin domain-containing protein</fullName>
    </recommendedName>
</protein>
<dbReference type="PANTHER" id="PTHR42852:SF6">
    <property type="entry name" value="THIOL:DISULFIDE INTERCHANGE PROTEIN DSBE"/>
    <property type="match status" value="1"/>
</dbReference>
<evidence type="ECO:0000259" key="7">
    <source>
        <dbReference type="PROSITE" id="PS51352"/>
    </source>
</evidence>
<evidence type="ECO:0000256" key="4">
    <source>
        <dbReference type="ARBA" id="ARBA00023157"/>
    </source>
</evidence>
<organism evidence="8 9">
    <name type="scientific">Dactylosporangium salmoneum</name>
    <dbReference type="NCBI Taxonomy" id="53361"/>
    <lineage>
        <taxon>Bacteria</taxon>
        <taxon>Bacillati</taxon>
        <taxon>Actinomycetota</taxon>
        <taxon>Actinomycetes</taxon>
        <taxon>Micromonosporales</taxon>
        <taxon>Micromonosporaceae</taxon>
        <taxon>Dactylosporangium</taxon>
    </lineage>
</organism>
<feature type="signal peptide" evidence="6">
    <location>
        <begin position="1"/>
        <end position="21"/>
    </location>
</feature>
<name>A0ABP5U5A4_9ACTN</name>
<keyword evidence="5" id="KW-0676">Redox-active center</keyword>
<feature type="chain" id="PRO_5046688516" description="Thioredoxin domain-containing protein" evidence="6">
    <location>
        <begin position="22"/>
        <end position="182"/>
    </location>
</feature>
<comment type="caution">
    <text evidence="8">The sequence shown here is derived from an EMBL/GenBank/DDBJ whole genome shotgun (WGS) entry which is preliminary data.</text>
</comment>
<keyword evidence="9" id="KW-1185">Reference proteome</keyword>
<dbReference type="InterPro" id="IPR036249">
    <property type="entry name" value="Thioredoxin-like_sf"/>
</dbReference>
<dbReference type="PROSITE" id="PS00194">
    <property type="entry name" value="THIOREDOXIN_1"/>
    <property type="match status" value="1"/>
</dbReference>
<dbReference type="PANTHER" id="PTHR42852">
    <property type="entry name" value="THIOL:DISULFIDE INTERCHANGE PROTEIN DSBE"/>
    <property type="match status" value="1"/>
</dbReference>
<feature type="domain" description="Thioredoxin" evidence="7">
    <location>
        <begin position="33"/>
        <end position="179"/>
    </location>
</feature>
<evidence type="ECO:0000256" key="6">
    <source>
        <dbReference type="SAM" id="SignalP"/>
    </source>
</evidence>
<evidence type="ECO:0000256" key="1">
    <source>
        <dbReference type="ARBA" id="ARBA00004196"/>
    </source>
</evidence>
<keyword evidence="6" id="KW-0732">Signal</keyword>
<gene>
    <name evidence="8" type="ORF">GCM10010170_069220</name>
</gene>
<keyword evidence="4" id="KW-1015">Disulfide bond</keyword>